<evidence type="ECO:0000313" key="4">
    <source>
        <dbReference type="EMBL" id="MBB3040782.1"/>
    </source>
</evidence>
<evidence type="ECO:0000256" key="2">
    <source>
        <dbReference type="ARBA" id="ARBA00023315"/>
    </source>
</evidence>
<evidence type="ECO:0000259" key="3">
    <source>
        <dbReference type="PROSITE" id="PS51186"/>
    </source>
</evidence>
<dbReference type="PROSITE" id="PS51186">
    <property type="entry name" value="GNAT"/>
    <property type="match status" value="1"/>
</dbReference>
<dbReference type="SUPFAM" id="SSF55729">
    <property type="entry name" value="Acyl-CoA N-acyltransferases (Nat)"/>
    <property type="match status" value="1"/>
</dbReference>
<protein>
    <submittedName>
        <fullName evidence="4">GNAT superfamily N-acetyltransferase</fullName>
    </submittedName>
</protein>
<organism evidence="4 5">
    <name type="scientific">Nocardioides soli</name>
    <dbReference type="NCBI Taxonomy" id="1036020"/>
    <lineage>
        <taxon>Bacteria</taxon>
        <taxon>Bacillati</taxon>
        <taxon>Actinomycetota</taxon>
        <taxon>Actinomycetes</taxon>
        <taxon>Propionibacteriales</taxon>
        <taxon>Nocardioidaceae</taxon>
        <taxon>Nocardioides</taxon>
    </lineage>
</organism>
<sequence>MSEGVLVRRAGPGDLAAAGEVTVAAYSEFTLGPSDPYVERLRDAAARHREAELWVAELDGEVVGTVTIALVGSPWREIGTADEGEFRMLAVAPAARGRGVGAALLTCVVDRFRGLGARGIVLSSLAEMTAAHRAYARLGFERVPGRDWSPVPGIDLIAFRKEL</sequence>
<accession>A0A7W4VSX0</accession>
<dbReference type="InterPro" id="IPR050832">
    <property type="entry name" value="Bact_Acetyltransf"/>
</dbReference>
<dbReference type="RefSeq" id="WP_183590771.1">
    <property type="nucleotide sequence ID" value="NZ_JACHWR010000001.1"/>
</dbReference>
<keyword evidence="5" id="KW-1185">Reference proteome</keyword>
<feature type="domain" description="N-acetyltransferase" evidence="3">
    <location>
        <begin position="5"/>
        <end position="163"/>
    </location>
</feature>
<dbReference type="Proteomes" id="UP000589626">
    <property type="component" value="Unassembled WGS sequence"/>
</dbReference>
<keyword evidence="1 4" id="KW-0808">Transferase</keyword>
<gene>
    <name evidence="4" type="ORF">FHU40_000583</name>
</gene>
<name>A0A7W4VSX0_9ACTN</name>
<dbReference type="GO" id="GO:0016747">
    <property type="term" value="F:acyltransferase activity, transferring groups other than amino-acyl groups"/>
    <property type="evidence" value="ECO:0007669"/>
    <property type="project" value="InterPro"/>
</dbReference>
<dbReference type="InterPro" id="IPR000182">
    <property type="entry name" value="GNAT_dom"/>
</dbReference>
<dbReference type="PANTHER" id="PTHR43877">
    <property type="entry name" value="AMINOALKYLPHOSPHONATE N-ACETYLTRANSFERASE-RELATED-RELATED"/>
    <property type="match status" value="1"/>
</dbReference>
<reference evidence="4 5" key="1">
    <citation type="submission" date="2020-08" db="EMBL/GenBank/DDBJ databases">
        <title>Sequencing the genomes of 1000 actinobacteria strains.</title>
        <authorList>
            <person name="Klenk H.-P."/>
        </authorList>
    </citation>
    <scope>NUCLEOTIDE SEQUENCE [LARGE SCALE GENOMIC DNA]</scope>
    <source>
        <strain evidence="4 5">DSM 105498</strain>
    </source>
</reference>
<dbReference type="EMBL" id="JACHWR010000001">
    <property type="protein sequence ID" value="MBB3040782.1"/>
    <property type="molecule type" value="Genomic_DNA"/>
</dbReference>
<keyword evidence="2" id="KW-0012">Acyltransferase</keyword>
<proteinExistence type="predicted"/>
<dbReference type="Pfam" id="PF00583">
    <property type="entry name" value="Acetyltransf_1"/>
    <property type="match status" value="1"/>
</dbReference>
<dbReference type="AlphaFoldDB" id="A0A7W4VSX0"/>
<evidence type="ECO:0000313" key="5">
    <source>
        <dbReference type="Proteomes" id="UP000589626"/>
    </source>
</evidence>
<comment type="caution">
    <text evidence="4">The sequence shown here is derived from an EMBL/GenBank/DDBJ whole genome shotgun (WGS) entry which is preliminary data.</text>
</comment>
<evidence type="ECO:0000256" key="1">
    <source>
        <dbReference type="ARBA" id="ARBA00022679"/>
    </source>
</evidence>
<dbReference type="CDD" id="cd04301">
    <property type="entry name" value="NAT_SF"/>
    <property type="match status" value="1"/>
</dbReference>
<dbReference type="Gene3D" id="3.40.630.30">
    <property type="match status" value="1"/>
</dbReference>
<dbReference type="InterPro" id="IPR016181">
    <property type="entry name" value="Acyl_CoA_acyltransferase"/>
</dbReference>